<gene>
    <name evidence="2" type="ORF">Ptr86124_012604</name>
</gene>
<sequence>MMRAFAPPKPDRQFVTPEWSGQPPLENQPASHRLIPVADIVRPVFVAS</sequence>
<evidence type="ECO:0000313" key="3">
    <source>
        <dbReference type="Proteomes" id="UP000249757"/>
    </source>
</evidence>
<proteinExistence type="predicted"/>
<dbReference type="EMBL" id="NRDI02000026">
    <property type="protein sequence ID" value="KAI1508382.1"/>
    <property type="molecule type" value="Genomic_DNA"/>
</dbReference>
<evidence type="ECO:0000313" key="2">
    <source>
        <dbReference type="EMBL" id="KAI1508382.1"/>
    </source>
</evidence>
<organism evidence="2 3">
    <name type="scientific">Pyrenophora tritici-repentis</name>
    <dbReference type="NCBI Taxonomy" id="45151"/>
    <lineage>
        <taxon>Eukaryota</taxon>
        <taxon>Fungi</taxon>
        <taxon>Dikarya</taxon>
        <taxon>Ascomycota</taxon>
        <taxon>Pezizomycotina</taxon>
        <taxon>Dothideomycetes</taxon>
        <taxon>Pleosporomycetidae</taxon>
        <taxon>Pleosporales</taxon>
        <taxon>Pleosporineae</taxon>
        <taxon>Pleosporaceae</taxon>
        <taxon>Pyrenophora</taxon>
    </lineage>
</organism>
<dbReference type="AlphaFoldDB" id="A0A922N236"/>
<evidence type="ECO:0000256" key="1">
    <source>
        <dbReference type="SAM" id="MobiDB-lite"/>
    </source>
</evidence>
<feature type="region of interest" description="Disordered" evidence="1">
    <location>
        <begin position="1"/>
        <end position="27"/>
    </location>
</feature>
<reference evidence="3" key="1">
    <citation type="journal article" date="2022" name="Microb. Genom.">
        <title>A global pangenome for the wheat fungal pathogen Pyrenophora tritici-repentis and prediction of effector protein structural homology.</title>
        <authorList>
            <person name="Moolhuijzen P.M."/>
            <person name="See P.T."/>
            <person name="Shi G."/>
            <person name="Powell H.R."/>
            <person name="Cockram J."/>
            <person name="Jorgensen L.N."/>
            <person name="Benslimane H."/>
            <person name="Strelkov S.E."/>
            <person name="Turner J."/>
            <person name="Liu Z."/>
            <person name="Moffat C.S."/>
        </authorList>
    </citation>
    <scope>NUCLEOTIDE SEQUENCE [LARGE SCALE GENOMIC DNA]</scope>
</reference>
<keyword evidence="3" id="KW-1185">Reference proteome</keyword>
<protein>
    <submittedName>
        <fullName evidence="2">Uncharacterized protein</fullName>
    </submittedName>
</protein>
<name>A0A922N236_9PLEO</name>
<comment type="caution">
    <text evidence="2">The sequence shown here is derived from an EMBL/GenBank/DDBJ whole genome shotgun (WGS) entry which is preliminary data.</text>
</comment>
<dbReference type="Proteomes" id="UP000249757">
    <property type="component" value="Unassembled WGS sequence"/>
</dbReference>
<accession>A0A922N236</accession>